<reference evidence="2" key="1">
    <citation type="submission" date="2020-03" db="EMBL/GenBank/DDBJ databases">
        <title>Genome of Pelagibius litoralis DSM 21314T.</title>
        <authorList>
            <person name="Wang G."/>
        </authorList>
    </citation>
    <scope>NUCLEOTIDE SEQUENCE</scope>
    <source>
        <strain evidence="2">DSM 21314</strain>
    </source>
</reference>
<organism evidence="2 3">
    <name type="scientific">Pelagibius litoralis</name>
    <dbReference type="NCBI Taxonomy" id="374515"/>
    <lineage>
        <taxon>Bacteria</taxon>
        <taxon>Pseudomonadati</taxon>
        <taxon>Pseudomonadota</taxon>
        <taxon>Alphaproteobacteria</taxon>
        <taxon>Rhodospirillales</taxon>
        <taxon>Rhodovibrionaceae</taxon>
        <taxon>Pelagibius</taxon>
    </lineage>
</organism>
<gene>
    <name evidence="2" type="ORF">HBA54_14325</name>
</gene>
<sequence length="298" mass="32591">MPLSIGNAPCSWGVEFADDPRNPDWQQVLDDAAAAGYGGLELGPIGYMPEDPAVLRRNLAERRLSLIGGVVFRPFHDPAKWDEVQAASRRTCQALSAHGAKHLVLIDSIAARRAPTAGRAAEAERMSETDWRAFIDRIRSVARMGAEEYGLSVALHAHAAGYMEFEDELERALGEIDVELLSVCLDTGHCVYAGFDPVDFYRRHADRVSYIHFKDVDPDVKARVVEERIGFYDACAQGLFCTLGQGAVDFEAMRDALTEKGFDGWATVEQDCDPAGDTAPLADAKANLTYLRSIGLAA</sequence>
<dbReference type="RefSeq" id="WP_167225705.1">
    <property type="nucleotide sequence ID" value="NZ_JAAQPH010000010.1"/>
</dbReference>
<dbReference type="SUPFAM" id="SSF51658">
    <property type="entry name" value="Xylose isomerase-like"/>
    <property type="match status" value="1"/>
</dbReference>
<proteinExistence type="predicted"/>
<feature type="domain" description="Xylose isomerase-like TIM barrel" evidence="1">
    <location>
        <begin position="29"/>
        <end position="293"/>
    </location>
</feature>
<dbReference type="PANTHER" id="PTHR12110:SF41">
    <property type="entry name" value="INOSOSE DEHYDRATASE"/>
    <property type="match status" value="1"/>
</dbReference>
<dbReference type="InterPro" id="IPR036237">
    <property type="entry name" value="Xyl_isomerase-like_sf"/>
</dbReference>
<dbReference type="Gene3D" id="3.20.20.150">
    <property type="entry name" value="Divalent-metal-dependent TIM barrel enzymes"/>
    <property type="match status" value="1"/>
</dbReference>
<accession>A0A967EYH8</accession>
<protein>
    <submittedName>
        <fullName evidence="2">TIM barrel protein</fullName>
    </submittedName>
</protein>
<dbReference type="InterPro" id="IPR050312">
    <property type="entry name" value="IolE/XylAMocC-like"/>
</dbReference>
<dbReference type="AlphaFoldDB" id="A0A967EYH8"/>
<dbReference type="InterPro" id="IPR013022">
    <property type="entry name" value="Xyl_isomerase-like_TIM-brl"/>
</dbReference>
<name>A0A967EYH8_9PROT</name>
<keyword evidence="3" id="KW-1185">Reference proteome</keyword>
<dbReference type="Proteomes" id="UP000761264">
    <property type="component" value="Unassembled WGS sequence"/>
</dbReference>
<evidence type="ECO:0000259" key="1">
    <source>
        <dbReference type="Pfam" id="PF01261"/>
    </source>
</evidence>
<dbReference type="PANTHER" id="PTHR12110">
    <property type="entry name" value="HYDROXYPYRUVATE ISOMERASE"/>
    <property type="match status" value="1"/>
</dbReference>
<comment type="caution">
    <text evidence="2">The sequence shown here is derived from an EMBL/GenBank/DDBJ whole genome shotgun (WGS) entry which is preliminary data.</text>
</comment>
<evidence type="ECO:0000313" key="2">
    <source>
        <dbReference type="EMBL" id="NIA69776.1"/>
    </source>
</evidence>
<dbReference type="Pfam" id="PF01261">
    <property type="entry name" value="AP_endonuc_2"/>
    <property type="match status" value="1"/>
</dbReference>
<evidence type="ECO:0000313" key="3">
    <source>
        <dbReference type="Proteomes" id="UP000761264"/>
    </source>
</evidence>
<dbReference type="EMBL" id="JAAQPH010000010">
    <property type="protein sequence ID" value="NIA69776.1"/>
    <property type="molecule type" value="Genomic_DNA"/>
</dbReference>